<evidence type="ECO:0000256" key="1">
    <source>
        <dbReference type="ARBA" id="ARBA00004141"/>
    </source>
</evidence>
<sequence>MSRYSKYSQLVSLAAMPLLAAAAGTTPLSSTTASSTTSVITNTKATAGNGETEDQSSAATSFFVAISMIVVSEIGDKTFLIAALMAMRHNRMIVFLGSISSLFIMTILAGVFGQAFTSFIPKRFIHLSASVLFFVFGYKILQEGLAMPSGAGVQEEMEEVEEELAIQDLNNVNNVREGGAPSGSLYNQSTHKFKAFTLSVKNSFNKYLSPVFVQVFVMVFLGEIGDRSQISTIIMASSGHYWHVIFGSIVGHAICTALAVIGGKYLATKISMKTITLSGAAFFVVFGFVYFYEFFTNSD</sequence>
<dbReference type="PROSITE" id="PS01214">
    <property type="entry name" value="UPF0016"/>
    <property type="match status" value="1"/>
</dbReference>
<organism evidence="7 8">
    <name type="scientific">Hanseniaspora osmophila</name>
    <dbReference type="NCBI Taxonomy" id="56408"/>
    <lineage>
        <taxon>Eukaryota</taxon>
        <taxon>Fungi</taxon>
        <taxon>Dikarya</taxon>
        <taxon>Ascomycota</taxon>
        <taxon>Saccharomycotina</taxon>
        <taxon>Saccharomycetes</taxon>
        <taxon>Saccharomycodales</taxon>
        <taxon>Saccharomycodaceae</taxon>
        <taxon>Hanseniaspora</taxon>
    </lineage>
</organism>
<dbReference type="GO" id="GO:0032468">
    <property type="term" value="P:Golgi calcium ion homeostasis"/>
    <property type="evidence" value="ECO:0007669"/>
    <property type="project" value="TreeGrafter"/>
</dbReference>
<evidence type="ECO:0000256" key="4">
    <source>
        <dbReference type="ARBA" id="ARBA00022989"/>
    </source>
</evidence>
<dbReference type="Pfam" id="PF01169">
    <property type="entry name" value="GDT1"/>
    <property type="match status" value="2"/>
</dbReference>
<feature type="transmembrane region" description="Helical" evidence="6">
    <location>
        <begin position="124"/>
        <end position="141"/>
    </location>
</feature>
<feature type="transmembrane region" description="Helical" evidence="6">
    <location>
        <begin position="241"/>
        <end position="262"/>
    </location>
</feature>
<comment type="similarity">
    <text evidence="2 6">Belongs to the GDT1 family.</text>
</comment>
<dbReference type="GO" id="GO:0005384">
    <property type="term" value="F:manganese ion transmembrane transporter activity"/>
    <property type="evidence" value="ECO:0007669"/>
    <property type="project" value="TreeGrafter"/>
</dbReference>
<feature type="signal peptide" evidence="6">
    <location>
        <begin position="1"/>
        <end position="22"/>
    </location>
</feature>
<feature type="chain" id="PRO_5017494012" description="GDT1 family protein" evidence="6">
    <location>
        <begin position="23"/>
        <end position="299"/>
    </location>
</feature>
<dbReference type="AlphaFoldDB" id="A0A1E5R7D8"/>
<evidence type="ECO:0000256" key="5">
    <source>
        <dbReference type="ARBA" id="ARBA00023136"/>
    </source>
</evidence>
<dbReference type="PANTHER" id="PTHR12608:SF1">
    <property type="entry name" value="TRANSMEMBRANE PROTEIN 165"/>
    <property type="match status" value="1"/>
</dbReference>
<comment type="subcellular location">
    <subcellularLocation>
        <location evidence="1 6">Membrane</location>
        <topology evidence="1 6">Multi-pass membrane protein</topology>
    </subcellularLocation>
</comment>
<evidence type="ECO:0000256" key="2">
    <source>
        <dbReference type="ARBA" id="ARBA00009190"/>
    </source>
</evidence>
<evidence type="ECO:0000256" key="3">
    <source>
        <dbReference type="ARBA" id="ARBA00022692"/>
    </source>
</evidence>
<accession>A0A1E5R7D8</accession>
<dbReference type="OrthoDB" id="442680at2759"/>
<comment type="caution">
    <text evidence="7">The sequence shown here is derived from an EMBL/GenBank/DDBJ whole genome shotgun (WGS) entry which is preliminary data.</text>
</comment>
<dbReference type="Proteomes" id="UP000095728">
    <property type="component" value="Unassembled WGS sequence"/>
</dbReference>
<evidence type="ECO:0000313" key="8">
    <source>
        <dbReference type="Proteomes" id="UP000095728"/>
    </source>
</evidence>
<dbReference type="STRING" id="56408.A0A1E5R7D8"/>
<dbReference type="GO" id="GO:0015085">
    <property type="term" value="F:calcium ion transmembrane transporter activity"/>
    <property type="evidence" value="ECO:0007669"/>
    <property type="project" value="TreeGrafter"/>
</dbReference>
<dbReference type="EMBL" id="LPNM01000009">
    <property type="protein sequence ID" value="OEJ82817.1"/>
    <property type="molecule type" value="Genomic_DNA"/>
</dbReference>
<keyword evidence="6" id="KW-0732">Signal</keyword>
<evidence type="ECO:0000256" key="6">
    <source>
        <dbReference type="RuleBase" id="RU365102"/>
    </source>
</evidence>
<dbReference type="InterPro" id="IPR049555">
    <property type="entry name" value="GDT1-like_CS"/>
</dbReference>
<proteinExistence type="inferred from homology"/>
<dbReference type="GO" id="GO:0005794">
    <property type="term" value="C:Golgi apparatus"/>
    <property type="evidence" value="ECO:0007669"/>
    <property type="project" value="TreeGrafter"/>
</dbReference>
<dbReference type="GO" id="GO:0032472">
    <property type="term" value="P:Golgi calcium ion transport"/>
    <property type="evidence" value="ECO:0007669"/>
    <property type="project" value="TreeGrafter"/>
</dbReference>
<keyword evidence="4 6" id="KW-1133">Transmembrane helix</keyword>
<dbReference type="FunCoup" id="A0A1E5R7D8">
    <property type="interactions" value="680"/>
</dbReference>
<feature type="transmembrane region" description="Helical" evidence="6">
    <location>
        <begin position="204"/>
        <end position="221"/>
    </location>
</feature>
<dbReference type="GO" id="GO:0000329">
    <property type="term" value="C:fungal-type vacuole membrane"/>
    <property type="evidence" value="ECO:0007669"/>
    <property type="project" value="TreeGrafter"/>
</dbReference>
<keyword evidence="8" id="KW-1185">Reference proteome</keyword>
<protein>
    <recommendedName>
        <fullName evidence="6">GDT1 family protein</fullName>
    </recommendedName>
</protein>
<evidence type="ECO:0000313" key="7">
    <source>
        <dbReference type="EMBL" id="OEJ82817.1"/>
    </source>
</evidence>
<dbReference type="InterPro" id="IPR001727">
    <property type="entry name" value="GDT1-like"/>
</dbReference>
<gene>
    <name evidence="7" type="ORF">AWRI3579_g3306</name>
</gene>
<keyword evidence="3 6" id="KW-0812">Transmembrane</keyword>
<name>A0A1E5R7D8_9ASCO</name>
<feature type="transmembrane region" description="Helical" evidence="6">
    <location>
        <begin position="274"/>
        <end position="292"/>
    </location>
</feature>
<dbReference type="PANTHER" id="PTHR12608">
    <property type="entry name" value="TRANSMEMBRANE PROTEIN HTP-1 RELATED"/>
    <property type="match status" value="1"/>
</dbReference>
<dbReference type="InParanoid" id="A0A1E5R7D8"/>
<keyword evidence="5 6" id="KW-0472">Membrane</keyword>
<reference evidence="8" key="1">
    <citation type="journal article" date="2016" name="Genome Announc.">
        <title>Genome sequences of three species of Hanseniaspora isolated from spontaneous wine fermentations.</title>
        <authorList>
            <person name="Sternes P.R."/>
            <person name="Lee D."/>
            <person name="Kutyna D.R."/>
            <person name="Borneman A.R."/>
        </authorList>
    </citation>
    <scope>NUCLEOTIDE SEQUENCE [LARGE SCALE GENOMIC DNA]</scope>
    <source>
        <strain evidence="8">AWRI3579</strain>
    </source>
</reference>
<feature type="transmembrane region" description="Helical" evidence="6">
    <location>
        <begin position="93"/>
        <end position="112"/>
    </location>
</feature>